<organism evidence="2">
    <name type="scientific">freshwater metagenome</name>
    <dbReference type="NCBI Taxonomy" id="449393"/>
    <lineage>
        <taxon>unclassified sequences</taxon>
        <taxon>metagenomes</taxon>
        <taxon>ecological metagenomes</taxon>
    </lineage>
</organism>
<feature type="transmembrane region" description="Helical" evidence="1">
    <location>
        <begin position="59"/>
        <end position="80"/>
    </location>
</feature>
<keyword evidence="1" id="KW-1133">Transmembrane helix</keyword>
<keyword evidence="1" id="KW-0812">Transmembrane</keyword>
<evidence type="ECO:0000313" key="2">
    <source>
        <dbReference type="EMBL" id="KGA21430.1"/>
    </source>
</evidence>
<accession>A0A094QB12</accession>
<dbReference type="AlphaFoldDB" id="A0A094QB12"/>
<gene>
    <name evidence="2" type="ORF">GM51_2385</name>
</gene>
<comment type="caution">
    <text evidence="2">The sequence shown here is derived from an EMBL/GenBank/DDBJ whole genome shotgun (WGS) entry which is preliminary data.</text>
</comment>
<proteinExistence type="predicted"/>
<sequence length="87" mass="9517">MSISEAERFDMQVGLRSHLGDHVANILMEHLPPSGWSDVARKQDIADIQKDLTRINSTLKVIIGGVLTVSAAIIVLLIQLNQNISSL</sequence>
<dbReference type="EMBL" id="JNSL01000007">
    <property type="protein sequence ID" value="KGA21430.1"/>
    <property type="molecule type" value="Genomic_DNA"/>
</dbReference>
<protein>
    <submittedName>
        <fullName evidence="2">Uncharacterized protein</fullName>
    </submittedName>
</protein>
<reference evidence="2" key="1">
    <citation type="submission" date="2014-06" db="EMBL/GenBank/DDBJ databases">
        <title>Key roles for freshwater Actinobacteria revealed by deep metagenomic sequencing.</title>
        <authorList>
            <person name="Ghai R."/>
            <person name="Mizuno C.M."/>
            <person name="Picazo A."/>
            <person name="Camacho A."/>
            <person name="Rodriguez-Valera F."/>
        </authorList>
    </citation>
    <scope>NUCLEOTIDE SEQUENCE</scope>
</reference>
<name>A0A094QB12_9ZZZZ</name>
<evidence type="ECO:0000256" key="1">
    <source>
        <dbReference type="SAM" id="Phobius"/>
    </source>
</evidence>
<keyword evidence="1" id="KW-0472">Membrane</keyword>